<feature type="domain" description="DUF11" evidence="2">
    <location>
        <begin position="398"/>
        <end position="511"/>
    </location>
</feature>
<dbReference type="Proteomes" id="UP000316659">
    <property type="component" value="Unassembled WGS sequence"/>
</dbReference>
<dbReference type="Pfam" id="PF21959">
    <property type="entry name" value="DUF6923"/>
    <property type="match status" value="1"/>
</dbReference>
<dbReference type="Gene3D" id="2.60.40.10">
    <property type="entry name" value="Immunoglobulins"/>
    <property type="match status" value="1"/>
</dbReference>
<evidence type="ECO:0000259" key="2">
    <source>
        <dbReference type="Pfam" id="PF01345"/>
    </source>
</evidence>
<feature type="compositionally biased region" description="Polar residues" evidence="1">
    <location>
        <begin position="376"/>
        <end position="385"/>
    </location>
</feature>
<dbReference type="InterPro" id="IPR051172">
    <property type="entry name" value="Chlamydia_OmcB"/>
</dbReference>
<dbReference type="InterPro" id="IPR047589">
    <property type="entry name" value="DUF11_rpt"/>
</dbReference>
<feature type="domain" description="DUF6923" evidence="3">
    <location>
        <begin position="20"/>
        <end position="268"/>
    </location>
</feature>
<sequence length="649" mass="66906">MAGPASAAAGAFPSDPPLVFVGQDDPTGLYTAVQGAGAVEFRHEGGVSSYGYNAIGYRESDGYVYGMRRSTATAEKNQLVRVGQGGEVTVLGAVSGLYPLADGTLQYWNQGTVGDGQFADTLFVRAWVRVEEQPTHPVMKQLYAVDINTRTARVIELDEQVPDLSDIVFKDGFVWGQKGLDTSSAFYRIDPVSGHVDVFDVTHSLGLLGATGGQWVYGNGNIGLSRNWDGTVHQIAIDDPASANPTFRLISQQAGPASSNNDAAAMPGQPVDLGIVKSAPATFTSGDPVTFTLTVTNHGPGTSSGFVVRDALPAQLSNVTSVTPGCTVNGNVLTCTGGVLASGQNAVIQVTGTTTADFDGCIDNTGTVLGNEEDPSSANNSSTARTCGEPVPVNPTTDLELVKSAPATMATGDTLTYTFTVTNKGASDSTGYTVTDNLPAELTDVTAVSPECTIDGGSVTCVGGALAVGQSREFSITAKVPAEFVGCVENTASVVGNEADPNAINDTSSVNTCVEAPVCPPDALSAVDDQAVAKRGETVDIDVLANDRKPAAAEPHIVAGPEHGWVRINADGTVTYLADASYTGTDTFEYTIHVDGCESTTAIVTIGITDDEIPPIPVADPAALASVGLLGLAGLGLGVHRRRRQAIAA</sequence>
<feature type="region of interest" description="Disordered" evidence="1">
    <location>
        <begin position="369"/>
        <end position="392"/>
    </location>
</feature>
<accession>A0A4Y4DWN9</accession>
<gene>
    <name evidence="4" type="ORF">CCE02nite_00140</name>
</gene>
<proteinExistence type="predicted"/>
<dbReference type="InterPro" id="IPR054215">
    <property type="entry name" value="DUF6923"/>
</dbReference>
<evidence type="ECO:0008006" key="6">
    <source>
        <dbReference type="Google" id="ProtNLM"/>
    </source>
</evidence>
<dbReference type="Pfam" id="PF01345">
    <property type="entry name" value="DUF11"/>
    <property type="match status" value="2"/>
</dbReference>
<comment type="caution">
    <text evidence="4">The sequence shown here is derived from an EMBL/GenBank/DDBJ whole genome shotgun (WGS) entry which is preliminary data.</text>
</comment>
<name>A0A4Y4DWN9_CELCE</name>
<dbReference type="NCBIfam" id="TIGR01451">
    <property type="entry name" value="B_ant_repeat"/>
    <property type="match status" value="2"/>
</dbReference>
<dbReference type="Pfam" id="PF17963">
    <property type="entry name" value="Big_9"/>
    <property type="match status" value="1"/>
</dbReference>
<dbReference type="InterPro" id="IPR013783">
    <property type="entry name" value="Ig-like_fold"/>
</dbReference>
<dbReference type="Gene3D" id="2.60.40.3440">
    <property type="match status" value="1"/>
</dbReference>
<dbReference type="Gene3D" id="2.60.40.740">
    <property type="match status" value="1"/>
</dbReference>
<dbReference type="PANTHER" id="PTHR34819">
    <property type="entry name" value="LARGE CYSTEINE-RICH PERIPLASMIC PROTEIN OMCB"/>
    <property type="match status" value="1"/>
</dbReference>
<evidence type="ECO:0000313" key="4">
    <source>
        <dbReference type="EMBL" id="GED08015.1"/>
    </source>
</evidence>
<organism evidence="4 5">
    <name type="scientific">Cellulosimicrobium cellulans</name>
    <name type="common">Arthrobacter luteus</name>
    <dbReference type="NCBI Taxonomy" id="1710"/>
    <lineage>
        <taxon>Bacteria</taxon>
        <taxon>Bacillati</taxon>
        <taxon>Actinomycetota</taxon>
        <taxon>Actinomycetes</taxon>
        <taxon>Micrococcales</taxon>
        <taxon>Promicromonosporaceae</taxon>
        <taxon>Cellulosimicrobium</taxon>
    </lineage>
</organism>
<dbReference type="GO" id="GO:0005975">
    <property type="term" value="P:carbohydrate metabolic process"/>
    <property type="evidence" value="ECO:0007669"/>
    <property type="project" value="UniProtKB-ARBA"/>
</dbReference>
<reference evidence="4 5" key="1">
    <citation type="submission" date="2019-06" db="EMBL/GenBank/DDBJ databases">
        <title>Whole genome shotgun sequence of Cellulosimicrobium cellulans NBRC 15516.</title>
        <authorList>
            <person name="Hosoyama A."/>
            <person name="Uohara A."/>
            <person name="Ohji S."/>
            <person name="Ichikawa N."/>
        </authorList>
    </citation>
    <scope>NUCLEOTIDE SEQUENCE [LARGE SCALE GENOMIC DNA]</scope>
    <source>
        <strain evidence="4 5">NBRC 15516</strain>
    </source>
</reference>
<protein>
    <recommendedName>
        <fullName evidence="6">DUF11 domain-containing protein</fullName>
    </recommendedName>
</protein>
<dbReference type="InterPro" id="IPR001434">
    <property type="entry name" value="OmcB-like_DUF11"/>
</dbReference>
<feature type="domain" description="DUF11" evidence="2">
    <location>
        <begin position="272"/>
        <end position="385"/>
    </location>
</feature>
<evidence type="ECO:0000259" key="3">
    <source>
        <dbReference type="Pfam" id="PF21959"/>
    </source>
</evidence>
<evidence type="ECO:0000256" key="1">
    <source>
        <dbReference type="SAM" id="MobiDB-lite"/>
    </source>
</evidence>
<evidence type="ECO:0000313" key="5">
    <source>
        <dbReference type="Proteomes" id="UP000316659"/>
    </source>
</evidence>
<dbReference type="EMBL" id="BJNZ01000001">
    <property type="protein sequence ID" value="GED08015.1"/>
    <property type="molecule type" value="Genomic_DNA"/>
</dbReference>
<dbReference type="AlphaFoldDB" id="A0A4Y4DWN9"/>
<dbReference type="PANTHER" id="PTHR34819:SF3">
    <property type="entry name" value="CELL SURFACE PROTEIN"/>
    <property type="match status" value="1"/>
</dbReference>